<dbReference type="AlphaFoldDB" id="A0A0C4E4Z6"/>
<proteinExistence type="predicted"/>
<dbReference type="EMBL" id="ADBL01001832">
    <property type="status" value="NOT_ANNOTATED_CDS"/>
    <property type="molecule type" value="Genomic_DNA"/>
</dbReference>
<dbReference type="EnsemblFungi" id="MAPG_07553T0">
    <property type="protein sequence ID" value="MAPG_07553T0"/>
    <property type="gene ID" value="MAPG_07553"/>
</dbReference>
<keyword evidence="3" id="KW-1185">Reference proteome</keyword>
<evidence type="ECO:0000313" key="2">
    <source>
        <dbReference type="EnsemblFungi" id="MAPG_07553T0"/>
    </source>
</evidence>
<dbReference type="EMBL" id="GL876971">
    <property type="protein sequence ID" value="KLU88568.1"/>
    <property type="molecule type" value="Genomic_DNA"/>
</dbReference>
<sequence length="213" mass="23521">AQIWQVGANRKSCDLLNLNSPTFLQGLGSKASRLVVVWCGVCSCTRSQAKEETGKPFFFSLLLADNRRFGRSKRRAMIRASHCVGVCHTPISLTWRGHHARELLAVRKEKKRTPTTGAHLIGKRHTLRPHSEYMQQSARLAYASAGRRYCLQAFTCAPSDRAQSQKAFSDVHAHRGPNAQHPPRGGPLNKDRLQCGAVVSDVHVAVTCCLAPT</sequence>
<accession>A0A0C4E4Z6</accession>
<organism evidence="2 3">
    <name type="scientific">Magnaporthiopsis poae (strain ATCC 64411 / 73-15)</name>
    <name type="common">Kentucky bluegrass fungus</name>
    <name type="synonym">Magnaporthe poae</name>
    <dbReference type="NCBI Taxonomy" id="644358"/>
    <lineage>
        <taxon>Eukaryota</taxon>
        <taxon>Fungi</taxon>
        <taxon>Dikarya</taxon>
        <taxon>Ascomycota</taxon>
        <taxon>Pezizomycotina</taxon>
        <taxon>Sordariomycetes</taxon>
        <taxon>Sordariomycetidae</taxon>
        <taxon>Magnaporthales</taxon>
        <taxon>Magnaporthaceae</taxon>
        <taxon>Magnaporthiopsis</taxon>
    </lineage>
</organism>
<protein>
    <submittedName>
        <fullName evidence="1 2">Uncharacterized protein</fullName>
    </submittedName>
</protein>
<reference evidence="1" key="3">
    <citation type="submission" date="2011-03" db="EMBL/GenBank/DDBJ databases">
        <title>Annotation of Magnaporthe poae ATCC 64411.</title>
        <authorList>
            <person name="Ma L.-J."/>
            <person name="Dead R."/>
            <person name="Young S.K."/>
            <person name="Zeng Q."/>
            <person name="Gargeya S."/>
            <person name="Fitzgerald M."/>
            <person name="Haas B."/>
            <person name="Abouelleil A."/>
            <person name="Alvarado L."/>
            <person name="Arachchi H.M."/>
            <person name="Berlin A."/>
            <person name="Brown A."/>
            <person name="Chapman S.B."/>
            <person name="Chen Z."/>
            <person name="Dunbar C."/>
            <person name="Freedman E."/>
            <person name="Gearin G."/>
            <person name="Gellesch M."/>
            <person name="Goldberg J."/>
            <person name="Griggs A."/>
            <person name="Gujja S."/>
            <person name="Heiman D."/>
            <person name="Howarth C."/>
            <person name="Larson L."/>
            <person name="Lui A."/>
            <person name="MacDonald P.J.P."/>
            <person name="Mehta T."/>
            <person name="Montmayeur A."/>
            <person name="Murphy C."/>
            <person name="Neiman D."/>
            <person name="Pearson M."/>
            <person name="Priest M."/>
            <person name="Roberts A."/>
            <person name="Saif S."/>
            <person name="Shea T."/>
            <person name="Shenoy N."/>
            <person name="Sisk P."/>
            <person name="Stolte C."/>
            <person name="Sykes S."/>
            <person name="Yandava C."/>
            <person name="Wortman J."/>
            <person name="Nusbaum C."/>
            <person name="Birren B."/>
        </authorList>
    </citation>
    <scope>NUCLEOTIDE SEQUENCE</scope>
    <source>
        <strain evidence="1">ATCC 64411</strain>
    </source>
</reference>
<evidence type="ECO:0000313" key="3">
    <source>
        <dbReference type="Proteomes" id="UP000011715"/>
    </source>
</evidence>
<dbReference type="VEuPathDB" id="FungiDB:MAPG_07553"/>
<name>A0A0C4E4Z6_MAGP6</name>
<reference evidence="3" key="2">
    <citation type="submission" date="2010-05" db="EMBL/GenBank/DDBJ databases">
        <title>The genome sequence of Magnaporthe poae strain ATCC 64411.</title>
        <authorList>
            <person name="Ma L.-J."/>
            <person name="Dead R."/>
            <person name="Young S."/>
            <person name="Zeng Q."/>
            <person name="Koehrsen M."/>
            <person name="Alvarado L."/>
            <person name="Berlin A."/>
            <person name="Chapman S.B."/>
            <person name="Chen Z."/>
            <person name="Freedman E."/>
            <person name="Gellesch M."/>
            <person name="Goldberg J."/>
            <person name="Griggs A."/>
            <person name="Gujja S."/>
            <person name="Heilman E.R."/>
            <person name="Heiman D."/>
            <person name="Hepburn T."/>
            <person name="Howarth C."/>
            <person name="Jen D."/>
            <person name="Larson L."/>
            <person name="Mehta T."/>
            <person name="Neiman D."/>
            <person name="Pearson M."/>
            <person name="Roberts A."/>
            <person name="Saif S."/>
            <person name="Shea T."/>
            <person name="Shenoy N."/>
            <person name="Sisk P."/>
            <person name="Stolte C."/>
            <person name="Sykes S."/>
            <person name="Walk T."/>
            <person name="White J."/>
            <person name="Yandava C."/>
            <person name="Haas B."/>
            <person name="Nusbaum C."/>
            <person name="Birren B."/>
        </authorList>
    </citation>
    <scope>NUCLEOTIDE SEQUENCE [LARGE SCALE GENOMIC DNA]</scope>
    <source>
        <strain evidence="3">ATCC 64411 / 73-15</strain>
    </source>
</reference>
<gene>
    <name evidence="1" type="ORF">MAPG_07553</name>
</gene>
<reference evidence="2" key="5">
    <citation type="submission" date="2015-06" db="UniProtKB">
        <authorList>
            <consortium name="EnsemblFungi"/>
        </authorList>
    </citation>
    <scope>IDENTIFICATION</scope>
    <source>
        <strain evidence="2">ATCC 64411</strain>
    </source>
</reference>
<reference evidence="1" key="1">
    <citation type="submission" date="2010-05" db="EMBL/GenBank/DDBJ databases">
        <title>The Genome Sequence of Magnaporthe poae strain ATCC 64411.</title>
        <authorList>
            <consortium name="The Broad Institute Genome Sequencing Platform"/>
            <consortium name="Broad Institute Genome Sequencing Center for Infectious Disease"/>
            <person name="Ma L.-J."/>
            <person name="Dead R."/>
            <person name="Young S."/>
            <person name="Zeng Q."/>
            <person name="Koehrsen M."/>
            <person name="Alvarado L."/>
            <person name="Berlin A."/>
            <person name="Chapman S.B."/>
            <person name="Chen Z."/>
            <person name="Freedman E."/>
            <person name="Gellesch M."/>
            <person name="Goldberg J."/>
            <person name="Griggs A."/>
            <person name="Gujja S."/>
            <person name="Heilman E.R."/>
            <person name="Heiman D."/>
            <person name="Hepburn T."/>
            <person name="Howarth C."/>
            <person name="Jen D."/>
            <person name="Larson L."/>
            <person name="Mehta T."/>
            <person name="Neiman D."/>
            <person name="Pearson M."/>
            <person name="Roberts A."/>
            <person name="Saif S."/>
            <person name="Shea T."/>
            <person name="Shenoy N."/>
            <person name="Sisk P."/>
            <person name="Stolte C."/>
            <person name="Sykes S."/>
            <person name="Walk T."/>
            <person name="White J."/>
            <person name="Yandava C."/>
            <person name="Haas B."/>
            <person name="Nusbaum C."/>
            <person name="Birren B."/>
        </authorList>
    </citation>
    <scope>NUCLEOTIDE SEQUENCE</scope>
    <source>
        <strain evidence="1">ATCC 64411</strain>
    </source>
</reference>
<dbReference type="Proteomes" id="UP000011715">
    <property type="component" value="Unassembled WGS sequence"/>
</dbReference>
<reference evidence="2" key="4">
    <citation type="journal article" date="2015" name="G3 (Bethesda)">
        <title>Genome sequences of three phytopathogenic species of the Magnaporthaceae family of fungi.</title>
        <authorList>
            <person name="Okagaki L.H."/>
            <person name="Nunes C.C."/>
            <person name="Sailsbery J."/>
            <person name="Clay B."/>
            <person name="Brown D."/>
            <person name="John T."/>
            <person name="Oh Y."/>
            <person name="Young N."/>
            <person name="Fitzgerald M."/>
            <person name="Haas B.J."/>
            <person name="Zeng Q."/>
            <person name="Young S."/>
            <person name="Adiconis X."/>
            <person name="Fan L."/>
            <person name="Levin J.Z."/>
            <person name="Mitchell T.K."/>
            <person name="Okubara P.A."/>
            <person name="Farman M.L."/>
            <person name="Kohn L.M."/>
            <person name="Birren B."/>
            <person name="Ma L.-J."/>
            <person name="Dean R.A."/>
        </authorList>
    </citation>
    <scope>NUCLEOTIDE SEQUENCE</scope>
    <source>
        <strain evidence="2">ATCC 64411 / 73-15</strain>
    </source>
</reference>
<evidence type="ECO:0000313" key="1">
    <source>
        <dbReference type="EMBL" id="KLU88568.1"/>
    </source>
</evidence>